<sequence length="228" mass="24209">MAMSGVSNNFASSPELSRGVSKLYAQLREDMQKNGGSVRGGFESAFTSADGLVTVTLSSEALSSYGGKSGDLGLHMKVLTRSGTGPDAATSESNAMSDAIRNVDDVAAHETEVQHNMGKTEFVDNRGIGNQALPQMSQTLSDKADKLFSAASEESPLKQKLQSSATSNGSIIDMLKARSEDGARLAEHLKKNLDDSKANRSEGGNNWVNQPKPGQDNKEIFKPVDLKA</sequence>
<comment type="caution">
    <text evidence="2">The sequence shown here is derived from an EMBL/GenBank/DDBJ whole genome shotgun (WGS) entry which is preliminary data.</text>
</comment>
<feature type="region of interest" description="Disordered" evidence="1">
    <location>
        <begin position="187"/>
        <end position="228"/>
    </location>
</feature>
<organism evidence="2 3">
    <name type="scientific">Azospirillum formosense</name>
    <dbReference type="NCBI Taxonomy" id="861533"/>
    <lineage>
        <taxon>Bacteria</taxon>
        <taxon>Pseudomonadati</taxon>
        <taxon>Pseudomonadota</taxon>
        <taxon>Alphaproteobacteria</taxon>
        <taxon>Rhodospirillales</taxon>
        <taxon>Azospirillaceae</taxon>
        <taxon>Azospirillum</taxon>
    </lineage>
</organism>
<gene>
    <name evidence="2" type="ORF">GBZ26_04120</name>
</gene>
<feature type="compositionally biased region" description="Basic and acidic residues" evidence="1">
    <location>
        <begin position="187"/>
        <end position="200"/>
    </location>
</feature>
<accession>A0ABX2KW25</accession>
<proteinExistence type="predicted"/>
<reference evidence="2 3" key="1">
    <citation type="submission" date="2019-10" db="EMBL/GenBank/DDBJ databases">
        <title>Genome sequence of Azospirillum formosense CC-Nfb-7.</title>
        <authorList>
            <person name="Ambrosini A."/>
            <person name="Sant'Anna F.H."/>
            <person name="Cassan F.D."/>
            <person name="Souza E.M."/>
            <person name="Passaglia L.M.P."/>
        </authorList>
    </citation>
    <scope>NUCLEOTIDE SEQUENCE [LARGE SCALE GENOMIC DNA]</scope>
    <source>
        <strain evidence="2 3">CC-NFb-7</strain>
    </source>
</reference>
<keyword evidence="3" id="KW-1185">Reference proteome</keyword>
<dbReference type="EMBL" id="WHOR01000016">
    <property type="protein sequence ID" value="NUB18410.1"/>
    <property type="molecule type" value="Genomic_DNA"/>
</dbReference>
<dbReference type="Proteomes" id="UP000639419">
    <property type="component" value="Unassembled WGS sequence"/>
</dbReference>
<protein>
    <submittedName>
        <fullName evidence="2">Uncharacterized protein</fullName>
    </submittedName>
</protein>
<dbReference type="RefSeq" id="WP_174437718.1">
    <property type="nucleotide sequence ID" value="NZ_BAABCC010000057.1"/>
</dbReference>
<evidence type="ECO:0000256" key="1">
    <source>
        <dbReference type="SAM" id="MobiDB-lite"/>
    </source>
</evidence>
<feature type="compositionally biased region" description="Basic and acidic residues" evidence="1">
    <location>
        <begin position="215"/>
        <end position="228"/>
    </location>
</feature>
<name>A0ABX2KW25_9PROT</name>
<evidence type="ECO:0000313" key="2">
    <source>
        <dbReference type="EMBL" id="NUB18410.1"/>
    </source>
</evidence>
<evidence type="ECO:0000313" key="3">
    <source>
        <dbReference type="Proteomes" id="UP000639419"/>
    </source>
</evidence>